<gene>
    <name evidence="1" type="ORF">SAMEA4412692_00983</name>
</gene>
<reference evidence="1 2" key="1">
    <citation type="submission" date="2017-06" db="EMBL/GenBank/DDBJ databases">
        <authorList>
            <consortium name="Pathogen Informatics"/>
        </authorList>
    </citation>
    <scope>NUCLEOTIDE SEQUENCE [LARGE SCALE GENOMIC DNA]</scope>
    <source>
        <strain evidence="1 2">NCTC13788</strain>
    </source>
</reference>
<dbReference type="AlphaFoldDB" id="A0A239SS23"/>
<evidence type="ECO:0000313" key="2">
    <source>
        <dbReference type="Proteomes" id="UP000215185"/>
    </source>
</evidence>
<proteinExistence type="predicted"/>
<dbReference type="KEGG" id="smen:SAMEA4412692_0983"/>
<sequence>MSYIKSVTDIGFVRDLYYFGARYFMKRIEKYRSIFEQLQILIITIYLKKDLVKK</sequence>
<dbReference type="EMBL" id="LT906439">
    <property type="protein sequence ID" value="SNU88281.1"/>
    <property type="molecule type" value="Genomic_DNA"/>
</dbReference>
<accession>A0A239SS23</accession>
<dbReference type="Proteomes" id="UP000215185">
    <property type="component" value="Chromosome 1"/>
</dbReference>
<dbReference type="STRING" id="1123308.GCA_000380085_00323"/>
<name>A0A239SS23_9STRE</name>
<organism evidence="1 2">
    <name type="scientific">Streptococcus merionis</name>
    <dbReference type="NCBI Taxonomy" id="400065"/>
    <lineage>
        <taxon>Bacteria</taxon>
        <taxon>Bacillati</taxon>
        <taxon>Bacillota</taxon>
        <taxon>Bacilli</taxon>
        <taxon>Lactobacillales</taxon>
        <taxon>Streptococcaceae</taxon>
        <taxon>Streptococcus</taxon>
    </lineage>
</organism>
<evidence type="ECO:0000313" key="1">
    <source>
        <dbReference type="EMBL" id="SNU88281.1"/>
    </source>
</evidence>
<protein>
    <submittedName>
        <fullName evidence="1">Uncharacterized protein</fullName>
    </submittedName>
</protein>
<keyword evidence="2" id="KW-1185">Reference proteome</keyword>